<accession>A0A177THP4</accession>
<feature type="compositionally biased region" description="Low complexity" evidence="1">
    <location>
        <begin position="351"/>
        <end position="361"/>
    </location>
</feature>
<evidence type="ECO:0000256" key="2">
    <source>
        <dbReference type="SAM" id="Phobius"/>
    </source>
</evidence>
<name>A0A177THP4_9BASI</name>
<gene>
    <name evidence="3" type="ORF">A4X13_0g2889</name>
</gene>
<keyword evidence="4" id="KW-1185">Reference proteome</keyword>
<keyword evidence="2" id="KW-1133">Transmembrane helix</keyword>
<comment type="caution">
    <text evidence="3">The sequence shown here is derived from an EMBL/GenBank/DDBJ whole genome shotgun (WGS) entry which is preliminary data.</text>
</comment>
<dbReference type="AlphaFoldDB" id="A0A177THP4"/>
<feature type="compositionally biased region" description="Polar residues" evidence="1">
    <location>
        <begin position="474"/>
        <end position="486"/>
    </location>
</feature>
<feature type="compositionally biased region" description="Low complexity" evidence="1">
    <location>
        <begin position="384"/>
        <end position="411"/>
    </location>
</feature>
<protein>
    <submittedName>
        <fullName evidence="3">Uncharacterized protein</fullName>
    </submittedName>
</protein>
<feature type="region of interest" description="Disordered" evidence="1">
    <location>
        <begin position="303"/>
        <end position="334"/>
    </location>
</feature>
<feature type="region of interest" description="Disordered" evidence="1">
    <location>
        <begin position="473"/>
        <end position="493"/>
    </location>
</feature>
<evidence type="ECO:0000256" key="1">
    <source>
        <dbReference type="SAM" id="MobiDB-lite"/>
    </source>
</evidence>
<dbReference type="SUPFAM" id="SSF68906">
    <property type="entry name" value="SAP domain"/>
    <property type="match status" value="1"/>
</dbReference>
<keyword evidence="2" id="KW-0812">Transmembrane</keyword>
<reference evidence="3" key="1">
    <citation type="submission" date="2016-04" db="EMBL/GenBank/DDBJ databases">
        <authorList>
            <person name="Nguyen H.D."/>
            <person name="Samba Siva P."/>
            <person name="Cullis J."/>
            <person name="Levesque C.A."/>
            <person name="Hambleton S."/>
        </authorList>
    </citation>
    <scope>NUCLEOTIDE SEQUENCE</scope>
    <source>
        <strain evidence="3">DAOMC 236416</strain>
    </source>
</reference>
<feature type="region of interest" description="Disordered" evidence="1">
    <location>
        <begin position="351"/>
        <end position="421"/>
    </location>
</feature>
<sequence length="526" mass="54005">MFLRSAGVGISAAAAAASTSSSLSSTSIASTNHAWRSLLQQQQHRTLTSTVLLTRTRELYESRRAVELKDELRQRGLATSGKREELVRRLLNDDVRKAGSNIVLESSYPSNVGGVRTKTTQASTTKGGAPRTPPTSDSATPNSSTSSSLASLRAQTSDSTSSSANKGAVKPPPETDATTPTVGVIDSNKVMSAGVAIDKDAAADGSTAVAPGLSSPHIKEPVSSNPPGVPPKRAMGVDGPFGGIPDSRVPSFDIKIPYEKPEYDEGPKIPLVTSYFQPGENVPDAVRKADEEYQSNPKVVAVGGSTHTEIAHHATDAAHPPKKSNDDSSSSSASGAITSLLSEFRKDLGLPSPSAVASAASGEKESGNATLDEASKAIRDALASVSPSKEGSSSSGSSGSSSKSKSSNSRSAADLNRPLNSDERTGAYLLGAIVFGGLLLGGVAAPADPEKKEKRAERKEKVKEKVAAAVNSVVAPSQSTSATATPRSERGRVGKAMEDVLGVGGSATSANFSTGQGIVGGATRKW</sequence>
<dbReference type="Pfam" id="PF02037">
    <property type="entry name" value="SAP"/>
    <property type="match status" value="1"/>
</dbReference>
<reference evidence="3" key="2">
    <citation type="journal article" date="2019" name="IMA Fungus">
        <title>Genome sequencing and comparison of five Tilletia species to identify candidate genes for the detection of regulated species infecting wheat.</title>
        <authorList>
            <person name="Nguyen H.D.T."/>
            <person name="Sultana T."/>
            <person name="Kesanakurti P."/>
            <person name="Hambleton S."/>
        </authorList>
    </citation>
    <scope>NUCLEOTIDE SEQUENCE</scope>
    <source>
        <strain evidence="3">DAOMC 236416</strain>
    </source>
</reference>
<dbReference type="EMBL" id="LWDF02000148">
    <property type="protein sequence ID" value="KAE8255872.1"/>
    <property type="molecule type" value="Genomic_DNA"/>
</dbReference>
<dbReference type="InterPro" id="IPR036361">
    <property type="entry name" value="SAP_dom_sf"/>
</dbReference>
<dbReference type="SMART" id="SM00513">
    <property type="entry name" value="SAP"/>
    <property type="match status" value="1"/>
</dbReference>
<feature type="region of interest" description="Disordered" evidence="1">
    <location>
        <begin position="105"/>
        <end position="183"/>
    </location>
</feature>
<proteinExistence type="predicted"/>
<dbReference type="Proteomes" id="UP000077521">
    <property type="component" value="Unassembled WGS sequence"/>
</dbReference>
<dbReference type="PROSITE" id="PS50800">
    <property type="entry name" value="SAP"/>
    <property type="match status" value="1"/>
</dbReference>
<feature type="compositionally biased region" description="Low complexity" evidence="1">
    <location>
        <begin position="134"/>
        <end position="157"/>
    </location>
</feature>
<evidence type="ECO:0000313" key="3">
    <source>
        <dbReference type="EMBL" id="KAE8255872.1"/>
    </source>
</evidence>
<feature type="region of interest" description="Disordered" evidence="1">
    <location>
        <begin position="206"/>
        <end position="252"/>
    </location>
</feature>
<dbReference type="Gene3D" id="1.10.720.30">
    <property type="entry name" value="SAP domain"/>
    <property type="match status" value="1"/>
</dbReference>
<feature type="compositionally biased region" description="Polar residues" evidence="1">
    <location>
        <begin position="117"/>
        <end position="126"/>
    </location>
</feature>
<keyword evidence="2" id="KW-0472">Membrane</keyword>
<organism evidence="3 4">
    <name type="scientific">Tilletia indica</name>
    <dbReference type="NCBI Taxonomy" id="43049"/>
    <lineage>
        <taxon>Eukaryota</taxon>
        <taxon>Fungi</taxon>
        <taxon>Dikarya</taxon>
        <taxon>Basidiomycota</taxon>
        <taxon>Ustilaginomycotina</taxon>
        <taxon>Exobasidiomycetes</taxon>
        <taxon>Tilletiales</taxon>
        <taxon>Tilletiaceae</taxon>
        <taxon>Tilletia</taxon>
    </lineage>
</organism>
<feature type="transmembrane region" description="Helical" evidence="2">
    <location>
        <begin position="426"/>
        <end position="445"/>
    </location>
</feature>
<dbReference type="InterPro" id="IPR003034">
    <property type="entry name" value="SAP_dom"/>
</dbReference>
<evidence type="ECO:0000313" key="4">
    <source>
        <dbReference type="Proteomes" id="UP000077521"/>
    </source>
</evidence>